<evidence type="ECO:0000313" key="3">
    <source>
        <dbReference type="Proteomes" id="UP000479710"/>
    </source>
</evidence>
<protein>
    <recommendedName>
        <fullName evidence="1">DUF7812 domain-containing protein</fullName>
    </recommendedName>
</protein>
<keyword evidence="3" id="KW-1185">Reference proteome</keyword>
<dbReference type="AlphaFoldDB" id="A0A6G1DB04"/>
<evidence type="ECO:0000259" key="1">
    <source>
        <dbReference type="Pfam" id="PF25104"/>
    </source>
</evidence>
<reference evidence="2 3" key="1">
    <citation type="submission" date="2019-11" db="EMBL/GenBank/DDBJ databases">
        <title>Whole genome sequence of Oryza granulata.</title>
        <authorList>
            <person name="Li W."/>
        </authorList>
    </citation>
    <scope>NUCLEOTIDE SEQUENCE [LARGE SCALE GENOMIC DNA]</scope>
    <source>
        <strain evidence="3">cv. Menghai</strain>
        <tissue evidence="2">Leaf</tissue>
    </source>
</reference>
<gene>
    <name evidence="2" type="ORF">E2562_001173</name>
</gene>
<dbReference type="PANTHER" id="PTHR36786:SF1">
    <property type="entry name" value="2-ISOPROPYLMALATE SYNTHASE"/>
    <property type="match status" value="1"/>
</dbReference>
<evidence type="ECO:0000313" key="2">
    <source>
        <dbReference type="EMBL" id="KAF0909908.1"/>
    </source>
</evidence>
<name>A0A6G1DB04_9ORYZ</name>
<dbReference type="OrthoDB" id="1882119at2759"/>
<proteinExistence type="predicted"/>
<organism evidence="2 3">
    <name type="scientific">Oryza meyeriana var. granulata</name>
    <dbReference type="NCBI Taxonomy" id="110450"/>
    <lineage>
        <taxon>Eukaryota</taxon>
        <taxon>Viridiplantae</taxon>
        <taxon>Streptophyta</taxon>
        <taxon>Embryophyta</taxon>
        <taxon>Tracheophyta</taxon>
        <taxon>Spermatophyta</taxon>
        <taxon>Magnoliopsida</taxon>
        <taxon>Liliopsida</taxon>
        <taxon>Poales</taxon>
        <taxon>Poaceae</taxon>
        <taxon>BOP clade</taxon>
        <taxon>Oryzoideae</taxon>
        <taxon>Oryzeae</taxon>
        <taxon>Oryzinae</taxon>
        <taxon>Oryza</taxon>
        <taxon>Oryza meyeriana</taxon>
    </lineage>
</organism>
<dbReference type="InterPro" id="IPR056714">
    <property type="entry name" value="DUF7812"/>
</dbReference>
<feature type="domain" description="DUF7812" evidence="1">
    <location>
        <begin position="73"/>
        <end position="446"/>
    </location>
</feature>
<dbReference type="EMBL" id="SPHZ02000006">
    <property type="protein sequence ID" value="KAF0909908.1"/>
    <property type="molecule type" value="Genomic_DNA"/>
</dbReference>
<dbReference type="Proteomes" id="UP000479710">
    <property type="component" value="Unassembled WGS sequence"/>
</dbReference>
<dbReference type="PANTHER" id="PTHR36786">
    <property type="entry name" value="2-ISOPROPYLMALATE SYNTHASE"/>
    <property type="match status" value="1"/>
</dbReference>
<sequence>MAVAGELEGARRLSDLAFDELSRRDLSPSAGPPPADLPPLLRLCLLLLARSADSDLAYRRCTRLLAFLGGILSRDPGPSLLPALEVFIENLVFSDKLMSCFTEANAAMLNRSGVTSVGSRCHDGHLFVMELMTHHFISSVQDEERFFSTLSWSAKAKLEIPEIGLLGALALLRRSCLLYIPATIQAHFLLLACRCAGDGDLGMHLLAFEHAMNVYLSYIPALGVFRRTNGVKSPLSFFIERRPLNSCIQGATHQKLTWDINSLVLFCKLHSNDDLCINDSDIFDFIEENQQVLHEQFRQEIVTDLKRVMSKVFAMAKQEEIDKLDPNVSEEIICLAAALRLMGSSFLRIMHGIGKMTMADASQTTNCLEPYKVYNFISETICLLGHYETNELQRNDLFDTIGKPVDREQGSMLMLSHFATLSVHCLRMRFGFMWKGCIFMMMMAMNQMRTVELFNSHFDDSKESEVCCTGQDGTSKGSVPKKYSTAIALRFKNIQKVYIQDKLGHDFGEGCSSDTLRRCTSRDGAQAFLKCLQGCREELSDNSDLLDFIEYTPGLDYSNWRMQNNKFKRFRDGKWFRSKRHSMRRLRTLRRYG</sequence>
<comment type="caution">
    <text evidence="2">The sequence shown here is derived from an EMBL/GenBank/DDBJ whole genome shotgun (WGS) entry which is preliminary data.</text>
</comment>
<dbReference type="Pfam" id="PF25104">
    <property type="entry name" value="DUF7812"/>
    <property type="match status" value="1"/>
</dbReference>
<accession>A0A6G1DB04</accession>